<name>A0A369KF12_HYPMA</name>
<dbReference type="InterPro" id="IPR041457">
    <property type="entry name" value="CxC2_KDZ-assoc"/>
</dbReference>
<keyword evidence="3" id="KW-1185">Reference proteome</keyword>
<dbReference type="Pfam" id="PF18803">
    <property type="entry name" value="CxC2"/>
    <property type="match status" value="1"/>
</dbReference>
<evidence type="ECO:0000313" key="2">
    <source>
        <dbReference type="EMBL" id="RDB30334.1"/>
    </source>
</evidence>
<organism evidence="2 3">
    <name type="scientific">Hypsizygus marmoreus</name>
    <name type="common">White beech mushroom</name>
    <name type="synonym">Agaricus marmoreus</name>
    <dbReference type="NCBI Taxonomy" id="39966"/>
    <lineage>
        <taxon>Eukaryota</taxon>
        <taxon>Fungi</taxon>
        <taxon>Dikarya</taxon>
        <taxon>Basidiomycota</taxon>
        <taxon>Agaricomycotina</taxon>
        <taxon>Agaricomycetes</taxon>
        <taxon>Agaricomycetidae</taxon>
        <taxon>Agaricales</taxon>
        <taxon>Tricholomatineae</taxon>
        <taxon>Lyophyllaceae</taxon>
        <taxon>Hypsizygus</taxon>
    </lineage>
</organism>
<feature type="non-terminal residue" evidence="2">
    <location>
        <position position="1"/>
    </location>
</feature>
<accession>A0A369KF12</accession>
<proteinExistence type="predicted"/>
<gene>
    <name evidence="2" type="ORF">Hypma_007054</name>
</gene>
<feature type="domain" description="CxC2-like cysteine cluster KDZ transposase-associated" evidence="1">
    <location>
        <begin position="28"/>
        <end position="117"/>
    </location>
</feature>
<dbReference type="OrthoDB" id="3257613at2759"/>
<dbReference type="InParanoid" id="A0A369KF12"/>
<dbReference type="EMBL" id="LUEZ02000005">
    <property type="protein sequence ID" value="RDB30334.1"/>
    <property type="molecule type" value="Genomic_DNA"/>
</dbReference>
<comment type="caution">
    <text evidence="2">The sequence shown here is derived from an EMBL/GenBank/DDBJ whole genome shotgun (WGS) entry which is preliminary data.</text>
</comment>
<protein>
    <recommendedName>
        <fullName evidence="1">CxC2-like cysteine cluster KDZ transposase-associated domain-containing protein</fullName>
    </recommendedName>
</protein>
<reference evidence="2" key="1">
    <citation type="submission" date="2018-04" db="EMBL/GenBank/DDBJ databases">
        <title>Whole genome sequencing of Hypsizygus marmoreus.</title>
        <authorList>
            <person name="Choi I.-G."/>
            <person name="Min B."/>
            <person name="Kim J.-G."/>
            <person name="Kim S."/>
            <person name="Oh Y.-L."/>
            <person name="Kong W.-S."/>
            <person name="Park H."/>
            <person name="Jeong J."/>
            <person name="Song E.-S."/>
        </authorList>
    </citation>
    <scope>NUCLEOTIDE SEQUENCE [LARGE SCALE GENOMIC DNA]</scope>
    <source>
        <strain evidence="2">51987-8</strain>
    </source>
</reference>
<dbReference type="AlphaFoldDB" id="A0A369KF12"/>
<dbReference type="STRING" id="39966.A0A369KF12"/>
<sequence length="172" mass="19509">HCIIAAHKHLPFHFLQKWNGTFFQHVSLAELRLVITLGHYGDRCPNRLSTTPGRDTVVVHVNGVHQTCIEYCKCALQSEAQQLAQARLFPATMKCPETVFTFTLLKHFHISNLTSKNLTNNAFPQEVPDQYREFNRVARVWSHLAIVRRSACPEVGFNVEKAVIDGASVEET</sequence>
<evidence type="ECO:0000313" key="3">
    <source>
        <dbReference type="Proteomes" id="UP000076154"/>
    </source>
</evidence>
<dbReference type="Proteomes" id="UP000076154">
    <property type="component" value="Unassembled WGS sequence"/>
</dbReference>
<evidence type="ECO:0000259" key="1">
    <source>
        <dbReference type="Pfam" id="PF18803"/>
    </source>
</evidence>